<proteinExistence type="predicted"/>
<name>A0A1F7U2Q4_9BACT</name>
<dbReference type="Pfam" id="PF07963">
    <property type="entry name" value="N_methyl"/>
    <property type="match status" value="1"/>
</dbReference>
<dbReference type="EMBL" id="MGDZ01000059">
    <property type="protein sequence ID" value="OGL72560.1"/>
    <property type="molecule type" value="Genomic_DNA"/>
</dbReference>
<dbReference type="NCBIfam" id="TIGR02532">
    <property type="entry name" value="IV_pilin_GFxxxE"/>
    <property type="match status" value="1"/>
</dbReference>
<gene>
    <name evidence="2" type="ORF">A3D72_03135</name>
</gene>
<feature type="transmembrane region" description="Helical" evidence="1">
    <location>
        <begin position="12"/>
        <end position="35"/>
    </location>
</feature>
<evidence type="ECO:0000313" key="3">
    <source>
        <dbReference type="Proteomes" id="UP000176303"/>
    </source>
</evidence>
<dbReference type="Proteomes" id="UP000176303">
    <property type="component" value="Unassembled WGS sequence"/>
</dbReference>
<protein>
    <recommendedName>
        <fullName evidence="4">Type II secretion system protein GspG C-terminal domain-containing protein</fullName>
    </recommendedName>
</protein>
<organism evidence="2 3">
    <name type="scientific">Candidatus Uhrbacteria bacterium RIFCSPHIGHO2_02_FULL_57_19</name>
    <dbReference type="NCBI Taxonomy" id="1802391"/>
    <lineage>
        <taxon>Bacteria</taxon>
        <taxon>Candidatus Uhriibacteriota</taxon>
    </lineage>
</organism>
<evidence type="ECO:0008006" key="4">
    <source>
        <dbReference type="Google" id="ProtNLM"/>
    </source>
</evidence>
<evidence type="ECO:0000313" key="2">
    <source>
        <dbReference type="EMBL" id="OGL72560.1"/>
    </source>
</evidence>
<keyword evidence="1" id="KW-1133">Transmembrane helix</keyword>
<dbReference type="InterPro" id="IPR012902">
    <property type="entry name" value="N_methyl_site"/>
</dbReference>
<dbReference type="InterPro" id="IPR045584">
    <property type="entry name" value="Pilin-like"/>
</dbReference>
<comment type="caution">
    <text evidence="2">The sequence shown here is derived from an EMBL/GenBank/DDBJ whole genome shotgun (WGS) entry which is preliminary data.</text>
</comment>
<dbReference type="AlphaFoldDB" id="A0A1F7U2Q4"/>
<keyword evidence="1" id="KW-0472">Membrane</keyword>
<evidence type="ECO:0000256" key="1">
    <source>
        <dbReference type="SAM" id="Phobius"/>
    </source>
</evidence>
<accession>A0A1F7U2Q4</accession>
<dbReference type="SUPFAM" id="SSF54523">
    <property type="entry name" value="Pili subunits"/>
    <property type="match status" value="1"/>
</dbReference>
<dbReference type="PROSITE" id="PS00409">
    <property type="entry name" value="PROKAR_NTER_METHYL"/>
    <property type="match status" value="1"/>
</dbReference>
<dbReference type="Gene3D" id="3.30.700.10">
    <property type="entry name" value="Glycoprotein, Type 4 Pilin"/>
    <property type="match status" value="1"/>
</dbReference>
<reference evidence="2 3" key="1">
    <citation type="journal article" date="2016" name="Nat. Commun.">
        <title>Thousands of microbial genomes shed light on interconnected biogeochemical processes in an aquifer system.</title>
        <authorList>
            <person name="Anantharaman K."/>
            <person name="Brown C.T."/>
            <person name="Hug L.A."/>
            <person name="Sharon I."/>
            <person name="Castelle C.J."/>
            <person name="Probst A.J."/>
            <person name="Thomas B.C."/>
            <person name="Singh A."/>
            <person name="Wilkins M.J."/>
            <person name="Karaoz U."/>
            <person name="Brodie E.L."/>
            <person name="Williams K.H."/>
            <person name="Hubbard S.S."/>
            <person name="Banfield J.F."/>
        </authorList>
    </citation>
    <scope>NUCLEOTIDE SEQUENCE [LARGE SCALE GENOMIC DNA]</scope>
</reference>
<keyword evidence="1" id="KW-0812">Transmembrane</keyword>
<sequence length="162" mass="17498">MKGVDFRNRKGFTLIELLIIIGIIAILFAVILIAVDPVRRFAEARNAVRREDVRDILEAILEYTTDFKGNYPSGIDNSPGSVQVLGTYTSGCDSTCTATSPAETSCLDISPSLVETYLSEIPPDPAYGSAGNTDYYVDKTTGGRIIVGACDPERGETIKVAR</sequence>
<dbReference type="STRING" id="1802391.A3D72_03135"/>